<comment type="caution">
    <text evidence="1">The sequence shown here is derived from an EMBL/GenBank/DDBJ whole genome shotgun (WGS) entry which is preliminary data.</text>
</comment>
<dbReference type="EMBL" id="JACEIQ010000007">
    <property type="protein sequence ID" value="MBA4494423.1"/>
    <property type="molecule type" value="Genomic_DNA"/>
</dbReference>
<dbReference type="GO" id="GO:0070573">
    <property type="term" value="F:metallodipeptidase activity"/>
    <property type="evidence" value="ECO:0007669"/>
    <property type="project" value="InterPro"/>
</dbReference>
<proteinExistence type="predicted"/>
<dbReference type="RefSeq" id="WP_181751665.1">
    <property type="nucleotide sequence ID" value="NZ_JACEIQ010000007.1"/>
</dbReference>
<name>A0A7W1WQW1_9BACL</name>
<dbReference type="Proteomes" id="UP000535491">
    <property type="component" value="Unassembled WGS sequence"/>
</dbReference>
<dbReference type="SUPFAM" id="SSF51556">
    <property type="entry name" value="Metallo-dependent hydrolases"/>
    <property type="match status" value="1"/>
</dbReference>
<dbReference type="PANTHER" id="PTHR10443">
    <property type="entry name" value="MICROSOMAL DIPEPTIDASE"/>
    <property type="match status" value="1"/>
</dbReference>
<dbReference type="CDD" id="cd01301">
    <property type="entry name" value="rDP_like"/>
    <property type="match status" value="1"/>
</dbReference>
<sequence>MRSMDGHCDVLLKMWLDQEHSFYDTHSNLDVTYLRLREGQVGLQTFAIYIPPTVAIGQKFEVAVKQIDEFYEKVIQDGEKMFLVTSGEQLDECSPARIGALLSLEGADALQGELKYLRTFYRLGVRKMGLTWNHANEVADGIQEERGGGLTSFGREVVEEMKRLGMILDVSHLSIKGFWEVIEYPDLPVYASHSNCRAVCPHVRNLEDDQIKALINRDGLIGITYVTHFVKFPHGEVTIDDLIKHIEHVCELGGENQIFFGSDFDGIDKKIRDLEHAGQVNNLKKALLKRYPETLVKKWAWENGYRFYLKNLPSQNVKKTGAI</sequence>
<dbReference type="PROSITE" id="PS51365">
    <property type="entry name" value="RENAL_DIPEPTIDASE_2"/>
    <property type="match status" value="1"/>
</dbReference>
<dbReference type="Gene3D" id="3.20.20.140">
    <property type="entry name" value="Metal-dependent hydrolases"/>
    <property type="match status" value="1"/>
</dbReference>
<dbReference type="InterPro" id="IPR008257">
    <property type="entry name" value="Pept_M19"/>
</dbReference>
<keyword evidence="2" id="KW-1185">Reference proteome</keyword>
<dbReference type="PANTHER" id="PTHR10443:SF12">
    <property type="entry name" value="DIPEPTIDASE"/>
    <property type="match status" value="1"/>
</dbReference>
<dbReference type="AlphaFoldDB" id="A0A7W1WQW1"/>
<dbReference type="PROSITE" id="PS00869">
    <property type="entry name" value="RENAL_DIPEPTIDASE_1"/>
    <property type="match status" value="1"/>
</dbReference>
<evidence type="ECO:0000313" key="1">
    <source>
        <dbReference type="EMBL" id="MBA4494423.1"/>
    </source>
</evidence>
<protein>
    <submittedName>
        <fullName evidence="1">Membrane dipeptidase</fullName>
    </submittedName>
</protein>
<dbReference type="InterPro" id="IPR000180">
    <property type="entry name" value="Dipep_AS"/>
</dbReference>
<reference evidence="1 2" key="1">
    <citation type="submission" date="2020-07" db="EMBL/GenBank/DDBJ databases">
        <authorList>
            <person name="Feng H."/>
        </authorList>
    </citation>
    <scope>NUCLEOTIDE SEQUENCE [LARGE SCALE GENOMIC DNA]</scope>
    <source>
        <strain evidence="2">s-10</strain>
    </source>
</reference>
<gene>
    <name evidence="1" type="ORF">H1191_08905</name>
</gene>
<dbReference type="GO" id="GO:0006508">
    <property type="term" value="P:proteolysis"/>
    <property type="evidence" value="ECO:0007669"/>
    <property type="project" value="InterPro"/>
</dbReference>
<evidence type="ECO:0000313" key="2">
    <source>
        <dbReference type="Proteomes" id="UP000535491"/>
    </source>
</evidence>
<accession>A0A7W1WQW1</accession>
<dbReference type="Pfam" id="PF01244">
    <property type="entry name" value="Peptidase_M19"/>
    <property type="match status" value="1"/>
</dbReference>
<dbReference type="InterPro" id="IPR032466">
    <property type="entry name" value="Metal_Hydrolase"/>
</dbReference>
<organism evidence="1 2">
    <name type="scientific">Paenactinomyces guangxiensis</name>
    <dbReference type="NCBI Taxonomy" id="1490290"/>
    <lineage>
        <taxon>Bacteria</taxon>
        <taxon>Bacillati</taxon>
        <taxon>Bacillota</taxon>
        <taxon>Bacilli</taxon>
        <taxon>Bacillales</taxon>
        <taxon>Thermoactinomycetaceae</taxon>
        <taxon>Paenactinomyces</taxon>
    </lineage>
</organism>